<feature type="domain" description="EamA" evidence="6">
    <location>
        <begin position="153"/>
        <end position="287"/>
    </location>
</feature>
<evidence type="ECO:0000256" key="4">
    <source>
        <dbReference type="ARBA" id="ARBA00023136"/>
    </source>
</evidence>
<feature type="transmembrane region" description="Helical" evidence="5">
    <location>
        <begin position="248"/>
        <end position="265"/>
    </location>
</feature>
<organism evidence="7">
    <name type="scientific">freshwater metagenome</name>
    <dbReference type="NCBI Taxonomy" id="449393"/>
    <lineage>
        <taxon>unclassified sequences</taxon>
        <taxon>metagenomes</taxon>
        <taxon>ecological metagenomes</taxon>
    </lineage>
</organism>
<proteinExistence type="predicted"/>
<feature type="transmembrane region" description="Helical" evidence="5">
    <location>
        <begin position="271"/>
        <end position="287"/>
    </location>
</feature>
<comment type="subcellular location">
    <subcellularLocation>
        <location evidence="1">Membrane</location>
        <topology evidence="1">Multi-pass membrane protein</topology>
    </subcellularLocation>
</comment>
<feature type="domain" description="EamA" evidence="6">
    <location>
        <begin position="11"/>
        <end position="139"/>
    </location>
</feature>
<feature type="transmembrane region" description="Helical" evidence="5">
    <location>
        <begin position="150"/>
        <end position="170"/>
    </location>
</feature>
<feature type="transmembrane region" description="Helical" evidence="5">
    <location>
        <begin position="182"/>
        <end position="202"/>
    </location>
</feature>
<dbReference type="PANTHER" id="PTHR32322:SF2">
    <property type="entry name" value="EAMA DOMAIN-CONTAINING PROTEIN"/>
    <property type="match status" value="1"/>
</dbReference>
<dbReference type="InterPro" id="IPR050638">
    <property type="entry name" value="AA-Vitamin_Transporters"/>
</dbReference>
<evidence type="ECO:0000259" key="6">
    <source>
        <dbReference type="Pfam" id="PF00892"/>
    </source>
</evidence>
<dbReference type="InterPro" id="IPR037185">
    <property type="entry name" value="EmrE-like"/>
</dbReference>
<feature type="transmembrane region" description="Helical" evidence="5">
    <location>
        <begin position="214"/>
        <end position="236"/>
    </location>
</feature>
<sequence length="293" mass="31079">MKYSPSKLAPFLFVFLWSTGFIGVKYAIDYAPPFYFVAIRMALASSILALMALALTRQWGITRTSFMHSSAIGLTLHAAYLGGCFYAVSIGMPAGITALIVSVQPVFVSIFASIFLGERMEVKRIAGLVLGLSGIVLVLAPRITGVSSDITTRGVIACVVGLLGGTLGTLLQKKYGAGIPMLAGAAVQYLMTALVIGLIAIASEKLEIRWTGQFIFGLLWLVFALSVGAILLLFFLLKNSSAASVSSLYYLVPPVTAVMAFLLFGEQVSPMAMVGTAITVTGVWLVTSQSVKN</sequence>
<feature type="transmembrane region" description="Helical" evidence="5">
    <location>
        <begin position="67"/>
        <end position="88"/>
    </location>
</feature>
<feature type="transmembrane region" description="Helical" evidence="5">
    <location>
        <begin position="94"/>
        <end position="116"/>
    </location>
</feature>
<feature type="transmembrane region" description="Helical" evidence="5">
    <location>
        <begin position="37"/>
        <end position="55"/>
    </location>
</feature>
<dbReference type="Gene3D" id="1.10.3730.20">
    <property type="match status" value="1"/>
</dbReference>
<evidence type="ECO:0000256" key="3">
    <source>
        <dbReference type="ARBA" id="ARBA00022989"/>
    </source>
</evidence>
<dbReference type="EMBL" id="CAFBSG010000001">
    <property type="protein sequence ID" value="CAB5238985.1"/>
    <property type="molecule type" value="Genomic_DNA"/>
</dbReference>
<name>A0A6J7XRT4_9ZZZZ</name>
<protein>
    <submittedName>
        <fullName evidence="7">Unannotated protein</fullName>
    </submittedName>
</protein>
<keyword evidence="2 5" id="KW-0812">Transmembrane</keyword>
<evidence type="ECO:0000313" key="7">
    <source>
        <dbReference type="EMBL" id="CAB5238985.1"/>
    </source>
</evidence>
<dbReference type="GO" id="GO:0016020">
    <property type="term" value="C:membrane"/>
    <property type="evidence" value="ECO:0007669"/>
    <property type="project" value="UniProtKB-SubCell"/>
</dbReference>
<keyword evidence="3 5" id="KW-1133">Transmembrane helix</keyword>
<dbReference type="AlphaFoldDB" id="A0A6J7XRT4"/>
<reference evidence="7" key="1">
    <citation type="submission" date="2020-05" db="EMBL/GenBank/DDBJ databases">
        <authorList>
            <person name="Chiriac C."/>
            <person name="Salcher M."/>
            <person name="Ghai R."/>
            <person name="Kavagutti S V."/>
        </authorList>
    </citation>
    <scope>NUCLEOTIDE SEQUENCE</scope>
</reference>
<dbReference type="SUPFAM" id="SSF103481">
    <property type="entry name" value="Multidrug resistance efflux transporter EmrE"/>
    <property type="match status" value="2"/>
</dbReference>
<dbReference type="PANTHER" id="PTHR32322">
    <property type="entry name" value="INNER MEMBRANE TRANSPORTER"/>
    <property type="match status" value="1"/>
</dbReference>
<gene>
    <name evidence="7" type="ORF">UFOPK3554_00016</name>
</gene>
<dbReference type="InterPro" id="IPR000620">
    <property type="entry name" value="EamA_dom"/>
</dbReference>
<dbReference type="Pfam" id="PF00892">
    <property type="entry name" value="EamA"/>
    <property type="match status" value="2"/>
</dbReference>
<evidence type="ECO:0000256" key="2">
    <source>
        <dbReference type="ARBA" id="ARBA00022692"/>
    </source>
</evidence>
<feature type="transmembrane region" description="Helical" evidence="5">
    <location>
        <begin position="125"/>
        <end position="144"/>
    </location>
</feature>
<keyword evidence="4 5" id="KW-0472">Membrane</keyword>
<evidence type="ECO:0000256" key="1">
    <source>
        <dbReference type="ARBA" id="ARBA00004141"/>
    </source>
</evidence>
<accession>A0A6J7XRT4</accession>
<evidence type="ECO:0000256" key="5">
    <source>
        <dbReference type="SAM" id="Phobius"/>
    </source>
</evidence>